<reference evidence="2 3" key="1">
    <citation type="submission" date="2016-09" db="EMBL/GenBank/DDBJ databases">
        <title>Complete genome sequence of the Lysinibacillus sphaericus LMG 22257, a specie of Bacillus with ureolytic activity that can effectively biodeposit calcium carbonate.</title>
        <authorList>
            <person name="Yan W."/>
        </authorList>
    </citation>
    <scope>NUCLEOTIDE SEQUENCE [LARGE SCALE GENOMIC DNA]</scope>
    <source>
        <strain evidence="2 3">LMG 22257</strain>
    </source>
</reference>
<sequence>MKSKLEIEAIIQQLETRIADDFEAQDLDFKQWNDSSVEENIKKMIRYAVCMANGGGGSVVFGVADKVTGLSNVLLGVPFKINIQVLQQRIQNHTVPPILPSFDEILYGNGTIRILIMHIFPGNAYYTTIEGNSTVRQGKECLPYDHLK</sequence>
<gene>
    <name evidence="2" type="ORF">BI350_03805</name>
</gene>
<evidence type="ECO:0000313" key="2">
    <source>
        <dbReference type="EMBL" id="AOV06795.1"/>
    </source>
</evidence>
<dbReference type="Proteomes" id="UP000185746">
    <property type="component" value="Chromosome"/>
</dbReference>
<dbReference type="InterPro" id="IPR007421">
    <property type="entry name" value="Schlafen_AlbA_2_dom"/>
</dbReference>
<dbReference type="AlphaFoldDB" id="A0A1D8JDJ9"/>
<dbReference type="KEGG" id="surl:BI350_03805"/>
<proteinExistence type="predicted"/>
<dbReference type="EMBL" id="CP017560">
    <property type="protein sequence ID" value="AOV06795.1"/>
    <property type="molecule type" value="Genomic_DNA"/>
</dbReference>
<keyword evidence="3" id="KW-1185">Reference proteome</keyword>
<evidence type="ECO:0000259" key="1">
    <source>
        <dbReference type="Pfam" id="PF04326"/>
    </source>
</evidence>
<protein>
    <recommendedName>
        <fullName evidence="1">Schlafen AlbA-2 domain-containing protein</fullName>
    </recommendedName>
</protein>
<organism evidence="2 3">
    <name type="scientific">Sporosarcina ureilytica</name>
    <dbReference type="NCBI Taxonomy" id="298596"/>
    <lineage>
        <taxon>Bacteria</taxon>
        <taxon>Bacillati</taxon>
        <taxon>Bacillota</taxon>
        <taxon>Bacilli</taxon>
        <taxon>Bacillales</taxon>
        <taxon>Caryophanaceae</taxon>
        <taxon>Sporosarcina</taxon>
    </lineage>
</organism>
<feature type="domain" description="Schlafen AlbA-2" evidence="1">
    <location>
        <begin position="23"/>
        <end position="143"/>
    </location>
</feature>
<dbReference type="RefSeq" id="WP_075526917.1">
    <property type="nucleotide sequence ID" value="NZ_CP017560.1"/>
</dbReference>
<dbReference type="InterPro" id="IPR038461">
    <property type="entry name" value="Schlafen_AlbA_2_dom_sf"/>
</dbReference>
<name>A0A1D8JDJ9_9BACL</name>
<dbReference type="Gene3D" id="3.30.950.30">
    <property type="entry name" value="Schlafen, AAA domain"/>
    <property type="match status" value="1"/>
</dbReference>
<dbReference type="Pfam" id="PF04326">
    <property type="entry name" value="SLFN_AlbA_2"/>
    <property type="match status" value="1"/>
</dbReference>
<accession>A0A1D8JDJ9</accession>
<evidence type="ECO:0000313" key="3">
    <source>
        <dbReference type="Proteomes" id="UP000185746"/>
    </source>
</evidence>